<name>A0AAD6VZL6_9ROSI</name>
<organism evidence="1 2">
    <name type="scientific">Populus alba x Populus x berolinensis</name>
    <dbReference type="NCBI Taxonomy" id="444605"/>
    <lineage>
        <taxon>Eukaryota</taxon>
        <taxon>Viridiplantae</taxon>
        <taxon>Streptophyta</taxon>
        <taxon>Embryophyta</taxon>
        <taxon>Tracheophyta</taxon>
        <taxon>Spermatophyta</taxon>
        <taxon>Magnoliopsida</taxon>
        <taxon>eudicotyledons</taxon>
        <taxon>Gunneridae</taxon>
        <taxon>Pentapetalae</taxon>
        <taxon>rosids</taxon>
        <taxon>fabids</taxon>
        <taxon>Malpighiales</taxon>
        <taxon>Salicaceae</taxon>
        <taxon>Saliceae</taxon>
        <taxon>Populus</taxon>
    </lineage>
</organism>
<gene>
    <name evidence="1" type="ORF">NC653_016374</name>
</gene>
<sequence>MLIDKKADQQLELQESNRFFLKMKRDQMPRKKNSLIKLSSKEDAQGKLIRDKIAKKMCICVQDCPPPCFWRTFGLVWSRKKG</sequence>
<evidence type="ECO:0000313" key="2">
    <source>
        <dbReference type="Proteomes" id="UP001164929"/>
    </source>
</evidence>
<proteinExistence type="predicted"/>
<dbReference type="EMBL" id="JAQIZT010000006">
    <property type="protein sequence ID" value="KAJ6993226.1"/>
    <property type="molecule type" value="Genomic_DNA"/>
</dbReference>
<protein>
    <submittedName>
        <fullName evidence="1">Uncharacterized protein</fullName>
    </submittedName>
</protein>
<reference evidence="1" key="1">
    <citation type="journal article" date="2023" name="Mol. Ecol. Resour.">
        <title>Chromosome-level genome assembly of a triploid poplar Populus alba 'Berolinensis'.</title>
        <authorList>
            <person name="Chen S."/>
            <person name="Yu Y."/>
            <person name="Wang X."/>
            <person name="Wang S."/>
            <person name="Zhang T."/>
            <person name="Zhou Y."/>
            <person name="He R."/>
            <person name="Meng N."/>
            <person name="Wang Y."/>
            <person name="Liu W."/>
            <person name="Liu Z."/>
            <person name="Liu J."/>
            <person name="Guo Q."/>
            <person name="Huang H."/>
            <person name="Sederoff R.R."/>
            <person name="Wang G."/>
            <person name="Qu G."/>
            <person name="Chen S."/>
        </authorList>
    </citation>
    <scope>NUCLEOTIDE SEQUENCE</scope>
    <source>
        <strain evidence="1">SC-2020</strain>
    </source>
</reference>
<keyword evidence="2" id="KW-1185">Reference proteome</keyword>
<accession>A0AAD6VZL6</accession>
<evidence type="ECO:0000313" key="1">
    <source>
        <dbReference type="EMBL" id="KAJ6993226.1"/>
    </source>
</evidence>
<comment type="caution">
    <text evidence="1">The sequence shown here is derived from an EMBL/GenBank/DDBJ whole genome shotgun (WGS) entry which is preliminary data.</text>
</comment>
<dbReference type="Proteomes" id="UP001164929">
    <property type="component" value="Chromosome 6"/>
</dbReference>
<dbReference type="AlphaFoldDB" id="A0AAD6VZL6"/>